<dbReference type="EMBL" id="JACHVB010000035">
    <property type="protein sequence ID" value="MBC2595166.1"/>
    <property type="molecule type" value="Genomic_DNA"/>
</dbReference>
<accession>A0A842HHT5</accession>
<evidence type="ECO:0008006" key="3">
    <source>
        <dbReference type="Google" id="ProtNLM"/>
    </source>
</evidence>
<dbReference type="Gene3D" id="2.40.160.20">
    <property type="match status" value="1"/>
</dbReference>
<dbReference type="SUPFAM" id="SSF56925">
    <property type="entry name" value="OMPA-like"/>
    <property type="match status" value="1"/>
</dbReference>
<keyword evidence="2" id="KW-1185">Reference proteome</keyword>
<comment type="caution">
    <text evidence="1">The sequence shown here is derived from an EMBL/GenBank/DDBJ whole genome shotgun (WGS) entry which is preliminary data.</text>
</comment>
<proteinExistence type="predicted"/>
<reference evidence="1 2" key="1">
    <citation type="submission" date="2020-07" db="EMBL/GenBank/DDBJ databases">
        <authorList>
            <person name="Feng X."/>
        </authorList>
    </citation>
    <scope>NUCLEOTIDE SEQUENCE [LARGE SCALE GENOMIC DNA]</scope>
    <source>
        <strain evidence="1 2">JCM31066</strain>
    </source>
</reference>
<protein>
    <recommendedName>
        <fullName evidence="3">Outer membrane protein beta-barrel domain-containing protein</fullName>
    </recommendedName>
</protein>
<dbReference type="AlphaFoldDB" id="A0A842HHT5"/>
<sequence>MPVHSSFLGTQYVTVPISTSIVLPNAVLVLQTPHSDKIFPYFELGAGGAFVSISGSDSANPSESGINHFNSDPDASDFVFAWQLKAGIKAEIFKNTYLFLEYRYLFIDPTSYTFGSTDYPGVHLPTTSWNVNLGRQEYNLFITDLQYKF</sequence>
<dbReference type="InterPro" id="IPR011250">
    <property type="entry name" value="OMP/PagP_B-barrel"/>
</dbReference>
<dbReference type="RefSeq" id="WP_185676128.1">
    <property type="nucleotide sequence ID" value="NZ_JACHVB010000035.1"/>
</dbReference>
<name>A0A842HHT5_9BACT</name>
<dbReference type="Proteomes" id="UP000546464">
    <property type="component" value="Unassembled WGS sequence"/>
</dbReference>
<evidence type="ECO:0000313" key="1">
    <source>
        <dbReference type="EMBL" id="MBC2595166.1"/>
    </source>
</evidence>
<organism evidence="1 2">
    <name type="scientific">Ruficoccus amylovorans</name>
    <dbReference type="NCBI Taxonomy" id="1804625"/>
    <lineage>
        <taxon>Bacteria</taxon>
        <taxon>Pseudomonadati</taxon>
        <taxon>Verrucomicrobiota</taxon>
        <taxon>Opitutia</taxon>
        <taxon>Puniceicoccales</taxon>
        <taxon>Cerasicoccaceae</taxon>
        <taxon>Ruficoccus</taxon>
    </lineage>
</organism>
<gene>
    <name evidence="1" type="ORF">H5P28_12935</name>
</gene>
<evidence type="ECO:0000313" key="2">
    <source>
        <dbReference type="Proteomes" id="UP000546464"/>
    </source>
</evidence>